<dbReference type="GO" id="GO:0015501">
    <property type="term" value="F:glutamate:sodium symporter activity"/>
    <property type="evidence" value="ECO:0007669"/>
    <property type="project" value="TreeGrafter"/>
</dbReference>
<dbReference type="Pfam" id="PF00375">
    <property type="entry name" value="SDF"/>
    <property type="match status" value="1"/>
</dbReference>
<keyword evidence="9" id="KW-1185">Reference proteome</keyword>
<comment type="subcellular location">
    <subcellularLocation>
        <location evidence="1 7">Membrane</location>
        <topology evidence="1 7">Multi-pass membrane protein</topology>
    </subcellularLocation>
</comment>
<dbReference type="Proteomes" id="UP001331761">
    <property type="component" value="Unassembled WGS sequence"/>
</dbReference>
<evidence type="ECO:0000313" key="9">
    <source>
        <dbReference type="Proteomes" id="UP001331761"/>
    </source>
</evidence>
<keyword evidence="3 7" id="KW-0813">Transport</keyword>
<evidence type="ECO:0000256" key="5">
    <source>
        <dbReference type="ARBA" id="ARBA00022989"/>
    </source>
</evidence>
<evidence type="ECO:0000256" key="6">
    <source>
        <dbReference type="ARBA" id="ARBA00023136"/>
    </source>
</evidence>
<protein>
    <recommendedName>
        <fullName evidence="7">Amino acid transporter</fullName>
    </recommendedName>
</protein>
<feature type="transmembrane region" description="Helical" evidence="7">
    <location>
        <begin position="147"/>
        <end position="168"/>
    </location>
</feature>
<feature type="transmembrane region" description="Helical" evidence="7">
    <location>
        <begin position="70"/>
        <end position="94"/>
    </location>
</feature>
<dbReference type="InterPro" id="IPR050746">
    <property type="entry name" value="DAACS"/>
</dbReference>
<dbReference type="Gene3D" id="1.10.3860.10">
    <property type="entry name" value="Sodium:dicarboxylate symporter"/>
    <property type="match status" value="1"/>
</dbReference>
<dbReference type="InterPro" id="IPR036458">
    <property type="entry name" value="Na:dicarbo_symporter_sf"/>
</dbReference>
<dbReference type="AlphaFoldDB" id="A0AAN8EY82"/>
<gene>
    <name evidence="8" type="ORF">GCK32_018554</name>
</gene>
<dbReference type="PANTHER" id="PTHR11958:SF63">
    <property type="entry name" value="AMINO ACID TRANSPORTER"/>
    <property type="match status" value="1"/>
</dbReference>
<evidence type="ECO:0000256" key="1">
    <source>
        <dbReference type="ARBA" id="ARBA00004141"/>
    </source>
</evidence>
<feature type="transmembrane region" description="Helical" evidence="7">
    <location>
        <begin position="114"/>
        <end position="135"/>
    </location>
</feature>
<keyword evidence="5 7" id="KW-1133">Transmembrane helix</keyword>
<dbReference type="GO" id="GO:0015175">
    <property type="term" value="F:neutral L-amino acid transmembrane transporter activity"/>
    <property type="evidence" value="ECO:0007669"/>
    <property type="project" value="TreeGrafter"/>
</dbReference>
<feature type="non-terminal residue" evidence="8">
    <location>
        <position position="1"/>
    </location>
</feature>
<organism evidence="8 9">
    <name type="scientific">Trichostrongylus colubriformis</name>
    <name type="common">Black scour worm</name>
    <dbReference type="NCBI Taxonomy" id="6319"/>
    <lineage>
        <taxon>Eukaryota</taxon>
        <taxon>Metazoa</taxon>
        <taxon>Ecdysozoa</taxon>
        <taxon>Nematoda</taxon>
        <taxon>Chromadorea</taxon>
        <taxon>Rhabditida</taxon>
        <taxon>Rhabditina</taxon>
        <taxon>Rhabditomorpha</taxon>
        <taxon>Strongyloidea</taxon>
        <taxon>Trichostrongylidae</taxon>
        <taxon>Trichostrongylus</taxon>
    </lineage>
</organism>
<name>A0AAN8EY82_TRICO</name>
<proteinExistence type="inferred from homology"/>
<evidence type="ECO:0000256" key="2">
    <source>
        <dbReference type="ARBA" id="ARBA00006148"/>
    </source>
</evidence>
<dbReference type="GO" id="GO:0005313">
    <property type="term" value="F:L-glutamate transmembrane transporter activity"/>
    <property type="evidence" value="ECO:0007669"/>
    <property type="project" value="TreeGrafter"/>
</dbReference>
<dbReference type="EMBL" id="WIXE01026171">
    <property type="protein sequence ID" value="KAK5964137.1"/>
    <property type="molecule type" value="Genomic_DNA"/>
</dbReference>
<evidence type="ECO:0000256" key="7">
    <source>
        <dbReference type="RuleBase" id="RU361216"/>
    </source>
</evidence>
<dbReference type="PANTHER" id="PTHR11958">
    <property type="entry name" value="SODIUM/DICARBOXYLATE SYMPORTER-RELATED"/>
    <property type="match status" value="1"/>
</dbReference>
<keyword evidence="7" id="KW-0769">Symport</keyword>
<dbReference type="PRINTS" id="PR00173">
    <property type="entry name" value="EDTRNSPORT"/>
</dbReference>
<keyword evidence="4 7" id="KW-0812">Transmembrane</keyword>
<evidence type="ECO:0000313" key="8">
    <source>
        <dbReference type="EMBL" id="KAK5964137.1"/>
    </source>
</evidence>
<dbReference type="GO" id="GO:0005886">
    <property type="term" value="C:plasma membrane"/>
    <property type="evidence" value="ECO:0007669"/>
    <property type="project" value="TreeGrafter"/>
</dbReference>
<comment type="caution">
    <text evidence="8">The sequence shown here is derived from an EMBL/GenBank/DDBJ whole genome shotgun (WGS) entry which is preliminary data.</text>
</comment>
<dbReference type="InterPro" id="IPR001991">
    <property type="entry name" value="Na-dicarboxylate_symporter"/>
</dbReference>
<sequence>LGIVIATVIHPGDSTIKEGHTKQALPSHGKIFHKIGDVLRNMFTENLIRSMFQQQQTVYKLIEKNATEEAALIWMDGMNVIGITIFSTALGAVISVSGDEARPLADFFKALDVVITRFMAAIMWLGPIGIPSMIAQKMLEVKDLVGTFRTLGLFIASVILGNGSIHGFTVTLNF</sequence>
<reference evidence="8 9" key="1">
    <citation type="submission" date="2019-10" db="EMBL/GenBank/DDBJ databases">
        <title>Assembly and Annotation for the nematode Trichostrongylus colubriformis.</title>
        <authorList>
            <person name="Martin J."/>
        </authorList>
    </citation>
    <scope>NUCLEOTIDE SEQUENCE [LARGE SCALE GENOMIC DNA]</scope>
    <source>
        <strain evidence="8">G859</strain>
        <tissue evidence="8">Whole worm</tissue>
    </source>
</reference>
<evidence type="ECO:0000256" key="4">
    <source>
        <dbReference type="ARBA" id="ARBA00022692"/>
    </source>
</evidence>
<keyword evidence="6 7" id="KW-0472">Membrane</keyword>
<comment type="similarity">
    <text evidence="2 7">Belongs to the dicarboxylate/amino acid:cation symporter (DAACS) (TC 2.A.23) family.</text>
</comment>
<comment type="caution">
    <text evidence="7">Lacks conserved residue(s) required for the propagation of feature annotation.</text>
</comment>
<evidence type="ECO:0000256" key="3">
    <source>
        <dbReference type="ARBA" id="ARBA00022448"/>
    </source>
</evidence>
<dbReference type="SUPFAM" id="SSF118215">
    <property type="entry name" value="Proton glutamate symport protein"/>
    <property type="match status" value="1"/>
</dbReference>
<accession>A0AAN8EY82</accession>